<evidence type="ECO:0000313" key="1">
    <source>
        <dbReference type="EMBL" id="RIB06470.1"/>
    </source>
</evidence>
<comment type="caution">
    <text evidence="1">The sequence shown here is derived from an EMBL/GenBank/DDBJ whole genome shotgun (WGS) entry which is preliminary data.</text>
</comment>
<gene>
    <name evidence="1" type="ORF">C2G38_2253189</name>
</gene>
<reference evidence="1 2" key="1">
    <citation type="submission" date="2018-06" db="EMBL/GenBank/DDBJ databases">
        <title>Comparative genomics reveals the genomic features of Rhizophagus irregularis, R. cerebriforme, R. diaphanum and Gigaspora rosea, and their symbiotic lifestyle signature.</title>
        <authorList>
            <person name="Morin E."/>
            <person name="San Clemente H."/>
            <person name="Chen E.C.H."/>
            <person name="De La Providencia I."/>
            <person name="Hainaut M."/>
            <person name="Kuo A."/>
            <person name="Kohler A."/>
            <person name="Murat C."/>
            <person name="Tang N."/>
            <person name="Roy S."/>
            <person name="Loubradou J."/>
            <person name="Henrissat B."/>
            <person name="Grigoriev I.V."/>
            <person name="Corradi N."/>
            <person name="Roux C."/>
            <person name="Martin F.M."/>
        </authorList>
    </citation>
    <scope>NUCLEOTIDE SEQUENCE [LARGE SCALE GENOMIC DNA]</scope>
    <source>
        <strain evidence="1 2">DAOM 194757</strain>
    </source>
</reference>
<keyword evidence="2" id="KW-1185">Reference proteome</keyword>
<name>A0A397U892_9GLOM</name>
<evidence type="ECO:0000313" key="2">
    <source>
        <dbReference type="Proteomes" id="UP000266673"/>
    </source>
</evidence>
<accession>A0A397U892</accession>
<dbReference type="AlphaFoldDB" id="A0A397U892"/>
<dbReference type="EMBL" id="QKWP01001809">
    <property type="protein sequence ID" value="RIB06470.1"/>
    <property type="molecule type" value="Genomic_DNA"/>
</dbReference>
<protein>
    <submittedName>
        <fullName evidence="1">Uncharacterized protein</fullName>
    </submittedName>
</protein>
<sequence>MYMVTTPISTSTKTLEEEDASTLKELGRKYNTEQLIEYLKGQKQVKETNEITLNRNYLRRVTLSFQISDVNKSAEEKQKNIDYTDFKAIKKVKKESEKSDTILKELKDTNARVTKNSRSNFSLSSASEAVLQAVAELLLQENQIPELPELCLNPSVIELKYINLSGLIKAMNNDWNSHSSTNNLASLDKYIENEDKKILLKRKYMFWSKKDNKPNLTTLNDILFSADDQLKKYMNVIIHGPAQNGKPGIIDSRILRGFTCQEGASQEKYQKSPTTRKVLLG</sequence>
<dbReference type="STRING" id="44941.A0A397U892"/>
<dbReference type="Proteomes" id="UP000266673">
    <property type="component" value="Unassembled WGS sequence"/>
</dbReference>
<organism evidence="1 2">
    <name type="scientific">Gigaspora rosea</name>
    <dbReference type="NCBI Taxonomy" id="44941"/>
    <lineage>
        <taxon>Eukaryota</taxon>
        <taxon>Fungi</taxon>
        <taxon>Fungi incertae sedis</taxon>
        <taxon>Mucoromycota</taxon>
        <taxon>Glomeromycotina</taxon>
        <taxon>Glomeromycetes</taxon>
        <taxon>Diversisporales</taxon>
        <taxon>Gigasporaceae</taxon>
        <taxon>Gigaspora</taxon>
    </lineage>
</organism>
<dbReference type="OrthoDB" id="2430946at2759"/>
<proteinExistence type="predicted"/>